<protein>
    <submittedName>
        <fullName evidence="1">Uncharacterized protein</fullName>
    </submittedName>
</protein>
<dbReference type="RefSeq" id="WP_205702302.1">
    <property type="nucleotide sequence ID" value="NZ_RXFM01000003.1"/>
</dbReference>
<comment type="caution">
    <text evidence="1">The sequence shown here is derived from an EMBL/GenBank/DDBJ whole genome shotgun (WGS) entry which is preliminary data.</text>
</comment>
<evidence type="ECO:0000313" key="1">
    <source>
        <dbReference type="EMBL" id="RST72190.1"/>
    </source>
</evidence>
<gene>
    <name evidence="1" type="ORF">EIC27_00400</name>
</gene>
<accession>A0A3S0ACC4</accession>
<organism evidence="1 2">
    <name type="scientific">Candidatus Aquarickettsia rohweri</name>
    <dbReference type="NCBI Taxonomy" id="2602574"/>
    <lineage>
        <taxon>Bacteria</taxon>
        <taxon>Pseudomonadati</taxon>
        <taxon>Pseudomonadota</taxon>
        <taxon>Alphaproteobacteria</taxon>
        <taxon>Rickettsiales</taxon>
        <taxon>Candidatus Midichloriaceae</taxon>
        <taxon>Candidatus Aquarickettsia</taxon>
    </lineage>
</organism>
<sequence length="157" mass="18516">MHIPSQAKNNSQILQRNIGNWITYIEKKGKKKICYMYSNPIKTIIFTEKRDTPYINLNYLGENNFTITVKPGFEISQNNPILIIIDEERKYNLNSKYKNFATTYNSDQDNHIINLFIKATYNYFTIKSYKTDDKLALDYYSLSGFKDSLKYLKNNCS</sequence>
<reference evidence="2" key="1">
    <citation type="submission" date="2018-11" db="EMBL/GenBank/DDBJ databases">
        <title>Phylogenetic, genomic, and biogeographic characterization of a novel and ubiquitous marine invertebrate-associated Rickettsiales parasite, Candidatus Marinoinvertebrata rohwerii, gen. nov., sp. nov.</title>
        <authorList>
            <person name="Klinges J.G."/>
            <person name="Rosales S.M."/>
            <person name="Mcminds R."/>
            <person name="Shaver E.C."/>
            <person name="Shantz A."/>
            <person name="Peters E.C."/>
            <person name="Burkepile D.E."/>
            <person name="Silliman B.R."/>
            <person name="Vega Thurber R.L."/>
        </authorList>
    </citation>
    <scope>NUCLEOTIDE SEQUENCE [LARGE SCALE GENOMIC DNA]</scope>
    <source>
        <strain evidence="2">a_cerv_44</strain>
    </source>
</reference>
<dbReference type="EMBL" id="RXFM01000003">
    <property type="protein sequence ID" value="RST72190.1"/>
    <property type="molecule type" value="Genomic_DNA"/>
</dbReference>
<keyword evidence="2" id="KW-1185">Reference proteome</keyword>
<name>A0A3S0ACC4_9RICK</name>
<dbReference type="Proteomes" id="UP000279470">
    <property type="component" value="Unassembled WGS sequence"/>
</dbReference>
<proteinExistence type="predicted"/>
<dbReference type="AlphaFoldDB" id="A0A3S0ACC4"/>
<evidence type="ECO:0000313" key="2">
    <source>
        <dbReference type="Proteomes" id="UP000279470"/>
    </source>
</evidence>